<proteinExistence type="predicted"/>
<dbReference type="RefSeq" id="XP_014561763.1">
    <property type="nucleotide sequence ID" value="XM_014706277.1"/>
</dbReference>
<dbReference type="HOGENOM" id="CLU_1124348_0_0_1"/>
<accession>W7EVJ0</accession>
<evidence type="ECO:0000256" key="2">
    <source>
        <dbReference type="SAM" id="MobiDB-lite"/>
    </source>
</evidence>
<reference evidence="3 4" key="1">
    <citation type="journal article" date="2013" name="PLoS Genet.">
        <title>Comparative genome structure, secondary metabolite, and effector coding capacity across Cochliobolus pathogens.</title>
        <authorList>
            <person name="Condon B.J."/>
            <person name="Leng Y."/>
            <person name="Wu D."/>
            <person name="Bushley K.E."/>
            <person name="Ohm R.A."/>
            <person name="Otillar R."/>
            <person name="Martin J."/>
            <person name="Schackwitz W."/>
            <person name="Grimwood J."/>
            <person name="MohdZainudin N."/>
            <person name="Xue C."/>
            <person name="Wang R."/>
            <person name="Manning V.A."/>
            <person name="Dhillon B."/>
            <person name="Tu Z.J."/>
            <person name="Steffenson B.J."/>
            <person name="Salamov A."/>
            <person name="Sun H."/>
            <person name="Lowry S."/>
            <person name="LaButti K."/>
            <person name="Han J."/>
            <person name="Copeland A."/>
            <person name="Lindquist E."/>
            <person name="Barry K."/>
            <person name="Schmutz J."/>
            <person name="Baker S.E."/>
            <person name="Ciuffetti L.M."/>
            <person name="Grigoriev I.V."/>
            <person name="Zhong S."/>
            <person name="Turgeon B.G."/>
        </authorList>
    </citation>
    <scope>NUCLEOTIDE SEQUENCE [LARGE SCALE GENOMIC DNA]</scope>
    <source>
        <strain evidence="3 4">FI3</strain>
    </source>
</reference>
<keyword evidence="4" id="KW-1185">Reference proteome</keyword>
<name>W7EVJ0_BIPV3</name>
<evidence type="ECO:0000313" key="4">
    <source>
        <dbReference type="Proteomes" id="UP000054337"/>
    </source>
</evidence>
<keyword evidence="1" id="KW-0175">Coiled coil</keyword>
<dbReference type="Proteomes" id="UP000054337">
    <property type="component" value="Unassembled WGS sequence"/>
</dbReference>
<feature type="region of interest" description="Disordered" evidence="2">
    <location>
        <begin position="1"/>
        <end position="23"/>
    </location>
</feature>
<feature type="compositionally biased region" description="Low complexity" evidence="2">
    <location>
        <begin position="137"/>
        <end position="162"/>
    </location>
</feature>
<dbReference type="EMBL" id="KI968695">
    <property type="protein sequence ID" value="EUN32166.1"/>
    <property type="molecule type" value="Genomic_DNA"/>
</dbReference>
<protein>
    <submittedName>
        <fullName evidence="3">Uncharacterized protein</fullName>
    </submittedName>
</protein>
<feature type="region of interest" description="Disordered" evidence="2">
    <location>
        <begin position="129"/>
        <end position="162"/>
    </location>
</feature>
<evidence type="ECO:0000256" key="1">
    <source>
        <dbReference type="SAM" id="Coils"/>
    </source>
</evidence>
<dbReference type="AlphaFoldDB" id="W7EVJ0"/>
<feature type="region of interest" description="Disordered" evidence="2">
    <location>
        <begin position="228"/>
        <end position="247"/>
    </location>
</feature>
<evidence type="ECO:0000313" key="3">
    <source>
        <dbReference type="EMBL" id="EUN32166.1"/>
    </source>
</evidence>
<gene>
    <name evidence="3" type="ORF">COCVIDRAFT_86069</name>
</gene>
<feature type="coiled-coil region" evidence="1">
    <location>
        <begin position="26"/>
        <end position="109"/>
    </location>
</feature>
<sequence length="247" mass="27930">MILSDDNTETDKETNEAKSTHSLRAFDAAKARIRQLKEQAEKAQRELLAEQEKTKTLQTEKDELTSLITALKADKQDYINEMLATEEERLNLKTQNANLTTQLKQLATQKEDVVSAKLQLGTENILLRDENRRLKESSSSASTAAPPPTLQSTSTSMLLPASPAPSSIVFAEEDIKLDNVRKVYAQLKRKQDSLKGIARQMMWCTRNMVLGEFGEFGVMVRRLREWMEEDEQQQGTKKQKQRVGTGG</sequence>
<organism evidence="3 4">
    <name type="scientific">Bipolaris victoriae (strain FI3)</name>
    <name type="common">Victoria blight of oats agent</name>
    <name type="synonym">Cochliobolus victoriae</name>
    <dbReference type="NCBI Taxonomy" id="930091"/>
    <lineage>
        <taxon>Eukaryota</taxon>
        <taxon>Fungi</taxon>
        <taxon>Dikarya</taxon>
        <taxon>Ascomycota</taxon>
        <taxon>Pezizomycotina</taxon>
        <taxon>Dothideomycetes</taxon>
        <taxon>Pleosporomycetidae</taxon>
        <taxon>Pleosporales</taxon>
        <taxon>Pleosporineae</taxon>
        <taxon>Pleosporaceae</taxon>
        <taxon>Bipolaris</taxon>
    </lineage>
</organism>
<dbReference type="GeneID" id="26258404"/>
<dbReference type="OrthoDB" id="3692888at2759"/>
<feature type="compositionally biased region" description="Basic and acidic residues" evidence="2">
    <location>
        <begin position="9"/>
        <end position="19"/>
    </location>
</feature>